<evidence type="ECO:0000313" key="12">
    <source>
        <dbReference type="EMBL" id="KAL3051323.1"/>
    </source>
</evidence>
<dbReference type="CDD" id="cd09327">
    <property type="entry name" value="LIM1_abLIM"/>
    <property type="match status" value="1"/>
</dbReference>
<dbReference type="CDD" id="cd09330">
    <property type="entry name" value="LIM4_abLIM"/>
    <property type="match status" value="1"/>
</dbReference>
<dbReference type="InterPro" id="IPR051618">
    <property type="entry name" value="Actin-binding_LIM"/>
</dbReference>
<dbReference type="GO" id="GO:0005737">
    <property type="term" value="C:cytoplasm"/>
    <property type="evidence" value="ECO:0007669"/>
    <property type="project" value="UniProtKB-SubCell"/>
</dbReference>
<evidence type="ECO:0000256" key="1">
    <source>
        <dbReference type="ARBA" id="ARBA00004496"/>
    </source>
</evidence>
<accession>A0ABD2GC14</accession>
<reference evidence="12 13" key="2">
    <citation type="journal article" date="2024" name="G3 (Bethesda)">
        <title>The genome of the cryopelagic Antarctic bald notothen, Trematomus borchgrevinki.</title>
        <authorList>
            <person name="Rayamajhi N."/>
            <person name="Rivera-Colon A.G."/>
            <person name="Minhas B.F."/>
            <person name="Cheng C.C."/>
            <person name="Catchen J.M."/>
        </authorList>
    </citation>
    <scope>NUCLEOTIDE SEQUENCE [LARGE SCALE GENOMIC DNA]</scope>
    <source>
        <strain evidence="12">AGRC-2024</strain>
    </source>
</reference>
<dbReference type="PANTHER" id="PTHR24213:SF18">
    <property type="entry name" value="ACTIN-BINDING LIM PROTEIN 1"/>
    <property type="match status" value="1"/>
</dbReference>
<feature type="region of interest" description="Disordered" evidence="9">
    <location>
        <begin position="426"/>
        <end position="476"/>
    </location>
</feature>
<dbReference type="PROSITE" id="PS50023">
    <property type="entry name" value="LIM_DOMAIN_2"/>
    <property type="match status" value="3"/>
</dbReference>
<dbReference type="SMART" id="SM00132">
    <property type="entry name" value="LIM"/>
    <property type="match status" value="4"/>
</dbReference>
<keyword evidence="7 8" id="KW-0440">LIM domain</keyword>
<dbReference type="SUPFAM" id="SSF57716">
    <property type="entry name" value="Glucocorticoid receptor-like (DNA-binding domain)"/>
    <property type="match status" value="6"/>
</dbReference>
<dbReference type="FunFam" id="2.10.110.10:FF:000003">
    <property type="entry name" value="actin-binding LIM protein 1 isoform X1"/>
    <property type="match status" value="1"/>
</dbReference>
<evidence type="ECO:0000256" key="9">
    <source>
        <dbReference type="SAM" id="MobiDB-lite"/>
    </source>
</evidence>
<evidence type="ECO:0008006" key="14">
    <source>
        <dbReference type="Google" id="ProtNLM"/>
    </source>
</evidence>
<dbReference type="Pfam" id="PF16182">
    <property type="entry name" value="AbLIM_anchor"/>
    <property type="match status" value="1"/>
</dbReference>
<protein>
    <recommendedName>
        <fullName evidence="14">Actin-binding LIM protein 1</fullName>
    </recommendedName>
</protein>
<feature type="domain" description="LIM zinc-binding" evidence="10">
    <location>
        <begin position="114"/>
        <end position="173"/>
    </location>
</feature>
<evidence type="ECO:0000256" key="6">
    <source>
        <dbReference type="ARBA" id="ARBA00022833"/>
    </source>
</evidence>
<dbReference type="FunFam" id="1.10.950.10:FF:000001">
    <property type="entry name" value="actin-binding LIM protein 1 isoform X2"/>
    <property type="match status" value="1"/>
</dbReference>
<dbReference type="FunFam" id="2.10.110.10:FF:000004">
    <property type="entry name" value="actin-binding LIM protein 1 isoform X1"/>
    <property type="match status" value="1"/>
</dbReference>
<evidence type="ECO:0000256" key="5">
    <source>
        <dbReference type="ARBA" id="ARBA00022737"/>
    </source>
</evidence>
<feature type="domain" description="LIM zinc-binding" evidence="10">
    <location>
        <begin position="174"/>
        <end position="233"/>
    </location>
</feature>
<evidence type="ECO:0000259" key="10">
    <source>
        <dbReference type="PROSITE" id="PS50023"/>
    </source>
</evidence>
<evidence type="ECO:0000259" key="11">
    <source>
        <dbReference type="PROSITE" id="PS51089"/>
    </source>
</evidence>
<evidence type="ECO:0000256" key="4">
    <source>
        <dbReference type="ARBA" id="ARBA00022723"/>
    </source>
</evidence>
<feature type="compositionally biased region" description="Polar residues" evidence="9">
    <location>
        <begin position="549"/>
        <end position="560"/>
    </location>
</feature>
<feature type="region of interest" description="Disordered" evidence="9">
    <location>
        <begin position="545"/>
        <end position="576"/>
    </location>
</feature>
<dbReference type="PROSITE" id="PS51089">
    <property type="entry name" value="HP"/>
    <property type="match status" value="1"/>
</dbReference>
<reference evidence="12 13" key="1">
    <citation type="journal article" date="2022" name="G3 (Bethesda)">
        <title>Evaluating Illumina-, Nanopore-, and PacBio-based genome assembly strategies with the bald notothen, Trematomus borchgrevinki.</title>
        <authorList>
            <person name="Rayamajhi N."/>
            <person name="Cheng C.C."/>
            <person name="Catchen J.M."/>
        </authorList>
    </citation>
    <scope>NUCLEOTIDE SEQUENCE [LARGE SCALE GENOMIC DNA]</scope>
    <source>
        <strain evidence="12">AGRC-2024</strain>
    </source>
</reference>
<dbReference type="Gene3D" id="2.10.110.10">
    <property type="entry name" value="Cysteine Rich Protein"/>
    <property type="match status" value="4"/>
</dbReference>
<evidence type="ECO:0000256" key="3">
    <source>
        <dbReference type="ARBA" id="ARBA00022553"/>
    </source>
</evidence>
<name>A0ABD2GC14_PAGBO</name>
<keyword evidence="6 8" id="KW-0862">Zinc</keyword>
<dbReference type="InterPro" id="IPR003128">
    <property type="entry name" value="Villin_headpiece"/>
</dbReference>
<feature type="domain" description="HP" evidence="11">
    <location>
        <begin position="610"/>
        <end position="678"/>
    </location>
</feature>
<gene>
    <name evidence="12" type="ORF">OYC64_001561</name>
</gene>
<comment type="caution">
    <text evidence="12">The sequence shown here is derived from an EMBL/GenBank/DDBJ whole genome shotgun (WGS) entry which is preliminary data.</text>
</comment>
<keyword evidence="4 8" id="KW-0479">Metal-binding</keyword>
<dbReference type="PANTHER" id="PTHR24213">
    <property type="entry name" value="ACTIN-BINDING LIM PROTEIN"/>
    <property type="match status" value="1"/>
</dbReference>
<proteinExistence type="predicted"/>
<comment type="subcellular location">
    <subcellularLocation>
        <location evidence="1">Cytoplasm</location>
    </subcellularLocation>
</comment>
<dbReference type="SUPFAM" id="SSF47050">
    <property type="entry name" value="VHP, Villin headpiece domain"/>
    <property type="match status" value="1"/>
</dbReference>
<dbReference type="CDD" id="cd09329">
    <property type="entry name" value="LIM3_abLIM"/>
    <property type="match status" value="1"/>
</dbReference>
<dbReference type="Pfam" id="PF02209">
    <property type="entry name" value="VHP"/>
    <property type="match status" value="1"/>
</dbReference>
<dbReference type="InterPro" id="IPR032402">
    <property type="entry name" value="AbLIM_anchor"/>
</dbReference>
<evidence type="ECO:0000313" key="13">
    <source>
        <dbReference type="Proteomes" id="UP001619887"/>
    </source>
</evidence>
<dbReference type="Pfam" id="PF00412">
    <property type="entry name" value="LIM"/>
    <property type="match status" value="4"/>
</dbReference>
<keyword evidence="13" id="KW-1185">Reference proteome</keyword>
<dbReference type="SMART" id="SM00153">
    <property type="entry name" value="VHP"/>
    <property type="match status" value="1"/>
</dbReference>
<dbReference type="GO" id="GO:0046872">
    <property type="term" value="F:metal ion binding"/>
    <property type="evidence" value="ECO:0007669"/>
    <property type="project" value="UniProtKB-KW"/>
</dbReference>
<keyword evidence="2" id="KW-0963">Cytoplasm</keyword>
<feature type="compositionally biased region" description="Polar residues" evidence="9">
    <location>
        <begin position="447"/>
        <end position="459"/>
    </location>
</feature>
<keyword evidence="5" id="KW-0677">Repeat</keyword>
<feature type="compositionally biased region" description="Polar residues" evidence="9">
    <location>
        <begin position="426"/>
        <end position="437"/>
    </location>
</feature>
<dbReference type="CDD" id="cd09328">
    <property type="entry name" value="LIM2_abLIM"/>
    <property type="match status" value="1"/>
</dbReference>
<feature type="domain" description="LIM zinc-binding" evidence="10">
    <location>
        <begin position="243"/>
        <end position="302"/>
    </location>
</feature>
<evidence type="ECO:0000256" key="8">
    <source>
        <dbReference type="PROSITE-ProRule" id="PRU00125"/>
    </source>
</evidence>
<dbReference type="AlphaFoldDB" id="A0ABD2GC14"/>
<dbReference type="EMBL" id="JBIYXZ010002080">
    <property type="protein sequence ID" value="KAL3051323.1"/>
    <property type="molecule type" value="Genomic_DNA"/>
</dbReference>
<dbReference type="InterPro" id="IPR036886">
    <property type="entry name" value="Villin_headpiece_dom_sf"/>
</dbReference>
<dbReference type="PROSITE" id="PS00478">
    <property type="entry name" value="LIM_DOMAIN_1"/>
    <property type="match status" value="2"/>
</dbReference>
<sequence>MVSHLVSLCSLICSDNGLDDSSMSGLLGRICGSSNDMVVLDRVKRKNSVRRMSIIEDGELAEVLYLIPKQSMMEQLPFINPDDYILCEKLFSSADMAGLAAQDDPGSLGGKRIIPCFRCGDSCKGQVLRVQNNHFHINCFTCKVCGCDLAQSGFFTKKSDYYCPLDFQRIHGTLCNNCGEFVEGQVVTVLGKTYHPACFVCTGCKQPFPAGDCVTFSGKDCLCQRCIRRVSPVLSPKDVSSSNNCSGCGRSIKNGQALLALGGQWHLGCFKCKACRKVLSGEYISKDGVAYCERDYQIQFGVQCDACQRFITGKVLEAGEKHYHPSCARCSRCDKMFREGEEMFLQGSTVWHPHCRSNSRTDDSYMPTRSSSESSSSRPGSCTPGSPGRTICAKVDNEIIDYRDLAAIPRVKAIYEIEHPDMMSYESVNGNSSTLDNKGNRQDRQSCAESPGSVSVNTEESFEIRKSMPTSASQGSFGVHSLHNRHSYTPTLSRSPQHFHRPGLMLSSSLLSGNNDTCPTPPLSHNFLPHTKADEGFNMYRRPPIYKQQEPNSSTSQTASLPGYGRNGLNPPRSADYSHYSSDRFKDFKLIHDGQHPLARMDRGVSMPNLLELKVYPYELLSVGSRGRVKLPKDVDRTKLERHLSPDSFFEVFGMGLQEFNVLPLWKRNNMKKRANLF</sequence>
<feature type="region of interest" description="Disordered" evidence="9">
    <location>
        <begin position="359"/>
        <end position="388"/>
    </location>
</feature>
<dbReference type="Gene3D" id="1.10.950.10">
    <property type="entry name" value="Villin headpiece domain"/>
    <property type="match status" value="1"/>
</dbReference>
<dbReference type="Proteomes" id="UP001619887">
    <property type="component" value="Unassembled WGS sequence"/>
</dbReference>
<dbReference type="FunFam" id="2.10.110.10:FF:000055">
    <property type="entry name" value="Actin binding LIM protein 1"/>
    <property type="match status" value="1"/>
</dbReference>
<dbReference type="InterPro" id="IPR001781">
    <property type="entry name" value="Znf_LIM"/>
</dbReference>
<evidence type="ECO:0000256" key="7">
    <source>
        <dbReference type="ARBA" id="ARBA00023038"/>
    </source>
</evidence>
<keyword evidence="3" id="KW-0597">Phosphoprotein</keyword>
<feature type="compositionally biased region" description="Low complexity" evidence="9">
    <location>
        <begin position="368"/>
        <end position="388"/>
    </location>
</feature>
<evidence type="ECO:0000256" key="2">
    <source>
        <dbReference type="ARBA" id="ARBA00022490"/>
    </source>
</evidence>
<organism evidence="12 13">
    <name type="scientific">Pagothenia borchgrevinki</name>
    <name type="common">Bald rockcod</name>
    <name type="synonym">Trematomus borchgrevinki</name>
    <dbReference type="NCBI Taxonomy" id="8213"/>
    <lineage>
        <taxon>Eukaryota</taxon>
        <taxon>Metazoa</taxon>
        <taxon>Chordata</taxon>
        <taxon>Craniata</taxon>
        <taxon>Vertebrata</taxon>
        <taxon>Euteleostomi</taxon>
        <taxon>Actinopterygii</taxon>
        <taxon>Neopterygii</taxon>
        <taxon>Teleostei</taxon>
        <taxon>Neoteleostei</taxon>
        <taxon>Acanthomorphata</taxon>
        <taxon>Eupercaria</taxon>
        <taxon>Perciformes</taxon>
        <taxon>Notothenioidei</taxon>
        <taxon>Nototheniidae</taxon>
        <taxon>Pagothenia</taxon>
    </lineage>
</organism>